<comment type="similarity">
    <text evidence="2 12">Belongs to the glycosyl hydrolase 57 family.</text>
</comment>
<evidence type="ECO:0000256" key="6">
    <source>
        <dbReference type="ARBA" id="ARBA00023277"/>
    </source>
</evidence>
<feature type="active site" description="Nucleophile" evidence="10">
    <location>
        <position position="183"/>
    </location>
</feature>
<keyword evidence="15" id="KW-0378">Hydrolase</keyword>
<name>C5A7K1_THEGJ</name>
<dbReference type="InterPro" id="IPR040042">
    <property type="entry name" value="Branching_enz_MT3115-like"/>
</dbReference>
<dbReference type="PANTHER" id="PTHR41695:SF1">
    <property type="entry name" value="1,4-ALPHA-GLUCAN BRANCHING ENZYME TK1436"/>
    <property type="match status" value="1"/>
</dbReference>
<dbReference type="GO" id="GO:0000166">
    <property type="term" value="F:nucleotide binding"/>
    <property type="evidence" value="ECO:0007669"/>
    <property type="project" value="InterPro"/>
</dbReference>
<dbReference type="Pfam" id="PF03065">
    <property type="entry name" value="Glyco_hydro_57"/>
    <property type="match status" value="1"/>
</dbReference>
<sequence length="683" mass="79515">MKGYFTFVLHTHIPYVRKHGKWPFGEEWLYEAMSESYLPLLMEFERLRDSGVRFQLVVNITPVLMEQLVDDYVKAEFEKYLLRKIERTREDLESGKYPEKPVREVLRHFERVYSYWKAINGDIIGKFRELQGEGYLEIITSPATHAYLPLLWREESIRSQIANGIATYEKHFGRRPQGMWVSECAYRPSGEWKLPGGRTVKRKGIEKFLEEFGIEYFFVESNLIDNGPVSDSYGAPVPTGSLATLRPYWVKGSNVVVFARNRETGHQVWSAHYGYPGDFWYREFHRKAPKSGNQYWRITGKDVDLGEKDFYDPEKALERVEEHARHFVSLVEGLLSRFEEETGEKGIIVSPYDTELFGHWWYEGVKWLGRVLELLAERGIKTTTLSAFLLNYSGERLEVELPEGSWGANADHSTWWNEQTEWTWEEIYRAEDRMVALASRFYGKDNLGDRAIEQLARELLILEASDWQFLITTGQAKAYAERRVLLHSRDFHRLANEVVRYFRTGEMDVSLLEGLEERDNPFRPVIASYYVGENPPELEEFVEPPEVPPEERDRTEEVRGTFVEAEAELEESVFEGSDGRFYASSLAFVKRRKPKVPLAKRVDTRLAKRVERIGKPEKPKAEKKRAKVKNLIDIKGIGPKTLAKLNKAGIKTPEDLLNADLKELARKTRISIKRLRKFLAQIS</sequence>
<feature type="binding site" evidence="11">
    <location>
        <position position="466"/>
    </location>
    <ligand>
        <name>substrate</name>
    </ligand>
</feature>
<evidence type="ECO:0000256" key="10">
    <source>
        <dbReference type="PIRSR" id="PIRSR640042-1"/>
    </source>
</evidence>
<dbReference type="RefSeq" id="WP_015859323.1">
    <property type="nucleotide sequence ID" value="NC_012804.1"/>
</dbReference>
<evidence type="ECO:0000256" key="2">
    <source>
        <dbReference type="ARBA" id="ARBA00006821"/>
    </source>
</evidence>
<feature type="active site" description="Proton donor" evidence="10">
    <location>
        <position position="353"/>
    </location>
</feature>
<dbReference type="GO" id="GO:0005576">
    <property type="term" value="C:extracellular region"/>
    <property type="evidence" value="ECO:0007669"/>
    <property type="project" value="TreeGrafter"/>
</dbReference>
<dbReference type="InterPro" id="IPR015293">
    <property type="entry name" value="BE_C"/>
</dbReference>
<dbReference type="eggNOG" id="arCOG03281">
    <property type="taxonomic scope" value="Archaea"/>
</dbReference>
<dbReference type="KEGG" id="tga:TGAM_1711"/>
<dbReference type="AlphaFoldDB" id="C5A7K1"/>
<evidence type="ECO:0000256" key="11">
    <source>
        <dbReference type="PIRSR" id="PIRSR640042-2"/>
    </source>
</evidence>
<feature type="binding site" evidence="11">
    <location>
        <position position="277"/>
    </location>
    <ligand>
        <name>substrate</name>
    </ligand>
</feature>
<keyword evidence="4" id="KW-0328">Glycosyltransferase</keyword>
<evidence type="ECO:0000256" key="8">
    <source>
        <dbReference type="ARBA" id="ARBA00077755"/>
    </source>
</evidence>
<dbReference type="GO" id="GO:0003844">
    <property type="term" value="F:1,4-alpha-glucan branching enzyme activity"/>
    <property type="evidence" value="ECO:0007669"/>
    <property type="project" value="UniProtKB-EC"/>
</dbReference>
<dbReference type="FunFam" id="3.20.110.10:FF:000009">
    <property type="entry name" value="1,4-alpha-glucan branching enzyme TK1436"/>
    <property type="match status" value="1"/>
</dbReference>
<dbReference type="InterPro" id="IPR027291">
    <property type="entry name" value="Glyco_hydro_38_N_sf"/>
</dbReference>
<dbReference type="OrthoDB" id="18576at2157"/>
<dbReference type="EC" id="2.4.1.18" evidence="3"/>
<dbReference type="HOGENOM" id="CLU_008192_1_0_2"/>
<evidence type="ECO:0000256" key="4">
    <source>
        <dbReference type="ARBA" id="ARBA00022676"/>
    </source>
</evidence>
<evidence type="ECO:0000256" key="3">
    <source>
        <dbReference type="ARBA" id="ARBA00012541"/>
    </source>
</evidence>
<evidence type="ECO:0000313" key="16">
    <source>
        <dbReference type="Proteomes" id="UP000001488"/>
    </source>
</evidence>
<evidence type="ECO:0000256" key="12">
    <source>
        <dbReference type="RuleBase" id="RU361196"/>
    </source>
</evidence>
<dbReference type="InterPro" id="IPR053621">
    <property type="entry name" value="Alpha-glucan_branching_enzyme"/>
</dbReference>
<feature type="domain" description="Glycoside hydrolase family 57 N-terminal" evidence="13">
    <location>
        <begin position="6"/>
        <end position="392"/>
    </location>
</feature>
<dbReference type="Proteomes" id="UP000001488">
    <property type="component" value="Chromosome"/>
</dbReference>
<dbReference type="SUPFAM" id="SSF47794">
    <property type="entry name" value="Rad51 N-terminal domain-like"/>
    <property type="match status" value="1"/>
</dbReference>
<protein>
    <recommendedName>
        <fullName evidence="3">1,4-alpha-glucan branching enzyme</fullName>
        <ecNumber evidence="3">2.4.1.18</ecNumber>
    </recommendedName>
    <alternativeName>
        <fullName evidence="8">1,4-alpha-D-glucan:1,4-alpha-D-glucan 6-glucosyl-transferase</fullName>
    </alternativeName>
    <alternativeName>
        <fullName evidence="7">Alpha-(1-&gt;4)-glucan branching enzyme</fullName>
    </alternativeName>
    <alternativeName>
        <fullName evidence="9">Branching enzyme</fullName>
    </alternativeName>
</protein>
<dbReference type="STRING" id="593117.TGAM_1711"/>
<dbReference type="GO" id="GO:0030979">
    <property type="term" value="P:alpha-glucan biosynthetic process"/>
    <property type="evidence" value="ECO:0007669"/>
    <property type="project" value="InterPro"/>
</dbReference>
<dbReference type="InterPro" id="IPR010995">
    <property type="entry name" value="DNA_repair_Rad51/TF_NusA_a-hlx"/>
</dbReference>
<dbReference type="Gene3D" id="1.10.150.20">
    <property type="entry name" value="5' to 3' exonuclease, C-terminal subdomain"/>
    <property type="match status" value="1"/>
</dbReference>
<keyword evidence="6 12" id="KW-0119">Carbohydrate metabolism</keyword>
<evidence type="ECO:0000259" key="14">
    <source>
        <dbReference type="Pfam" id="PF09210"/>
    </source>
</evidence>
<comment type="catalytic activity">
    <reaction evidence="1">
        <text>Transfers a segment of a (1-&gt;4)-alpha-D-glucan chain to a primary hydroxy group in a similar glucan chain.</text>
        <dbReference type="EC" id="2.4.1.18"/>
    </reaction>
</comment>
<dbReference type="SUPFAM" id="SSF88688">
    <property type="entry name" value="Families 57/38 glycoside transferase middle domain"/>
    <property type="match status" value="1"/>
</dbReference>
<dbReference type="SUPFAM" id="SSF88713">
    <property type="entry name" value="Glycoside hydrolase/deacetylase"/>
    <property type="match status" value="1"/>
</dbReference>
<evidence type="ECO:0000256" key="5">
    <source>
        <dbReference type="ARBA" id="ARBA00022679"/>
    </source>
</evidence>
<dbReference type="PaxDb" id="593117-TGAM_1711"/>
<evidence type="ECO:0000256" key="1">
    <source>
        <dbReference type="ARBA" id="ARBA00000826"/>
    </source>
</evidence>
<feature type="binding site" evidence="11">
    <location>
        <position position="406"/>
    </location>
    <ligand>
        <name>substrate</name>
    </ligand>
</feature>
<dbReference type="GeneID" id="7987430"/>
<evidence type="ECO:0000256" key="7">
    <source>
        <dbReference type="ARBA" id="ARBA00075429"/>
    </source>
</evidence>
<organism evidence="15 16">
    <name type="scientific">Thermococcus gammatolerans (strain DSM 15229 / JCM 11827 / EJ3)</name>
    <dbReference type="NCBI Taxonomy" id="593117"/>
    <lineage>
        <taxon>Archaea</taxon>
        <taxon>Methanobacteriati</taxon>
        <taxon>Methanobacteriota</taxon>
        <taxon>Thermococci</taxon>
        <taxon>Thermococcales</taxon>
        <taxon>Thermococcaceae</taxon>
        <taxon>Thermococcus</taxon>
    </lineage>
</organism>
<dbReference type="Gene3D" id="1.20.1430.10">
    <property type="entry name" value="Families 57/38 glycoside transferase, middle domain"/>
    <property type="match status" value="1"/>
</dbReference>
<dbReference type="PANTHER" id="PTHR41695">
    <property type="entry name" value="1,4-ALPHA-GLUCAN BRANCHING ENZYME RV3031-RELATED"/>
    <property type="match status" value="1"/>
</dbReference>
<dbReference type="Gene3D" id="3.20.110.10">
    <property type="entry name" value="Glycoside hydrolase 38, N terminal domain"/>
    <property type="match status" value="1"/>
</dbReference>
<evidence type="ECO:0000259" key="13">
    <source>
        <dbReference type="Pfam" id="PF03065"/>
    </source>
</evidence>
<dbReference type="Pfam" id="PF14520">
    <property type="entry name" value="HHH_5"/>
    <property type="match status" value="1"/>
</dbReference>
<proteinExistence type="inferred from homology"/>
<dbReference type="InterPro" id="IPR004300">
    <property type="entry name" value="Glyco_hydro_57_N"/>
</dbReference>
<dbReference type="EMBL" id="CP001398">
    <property type="protein sequence ID" value="ACS34213.1"/>
    <property type="molecule type" value="Genomic_DNA"/>
</dbReference>
<dbReference type="FunFam" id="1.20.1430.10:FF:000001">
    <property type="entry name" value="1,4-alpha-glucan branching enzyme TK1436"/>
    <property type="match status" value="1"/>
</dbReference>
<accession>C5A7K1</accession>
<dbReference type="GO" id="GO:0016787">
    <property type="term" value="F:hydrolase activity"/>
    <property type="evidence" value="ECO:0007669"/>
    <property type="project" value="UniProtKB-KW"/>
</dbReference>
<keyword evidence="16" id="KW-1185">Reference proteome</keyword>
<dbReference type="InterPro" id="IPR037090">
    <property type="entry name" value="57_glycoside_trans_central"/>
</dbReference>
<feature type="binding site" evidence="11">
    <location>
        <position position="260"/>
    </location>
    <ligand>
        <name>substrate</name>
    </ligand>
</feature>
<dbReference type="PATRIC" id="fig|593117.10.peg.1718"/>
<dbReference type="Pfam" id="PF09210">
    <property type="entry name" value="BE_C"/>
    <property type="match status" value="1"/>
</dbReference>
<dbReference type="InterPro" id="IPR028995">
    <property type="entry name" value="Glyco_hydro_57/38_cen_sf"/>
</dbReference>
<evidence type="ECO:0000256" key="9">
    <source>
        <dbReference type="ARBA" id="ARBA00080565"/>
    </source>
</evidence>
<dbReference type="CAZy" id="GH57">
    <property type="family name" value="Glycoside Hydrolase Family 57"/>
</dbReference>
<dbReference type="NCBIfam" id="NF041133">
    <property type="entry name" value="branch_enz_Thcocales"/>
    <property type="match status" value="1"/>
</dbReference>
<gene>
    <name evidence="15" type="ordered locus">TGAM_1711</name>
</gene>
<feature type="domain" description="1,4-alpha-glucan branching enzyme C-terminal" evidence="14">
    <location>
        <begin position="427"/>
        <end position="525"/>
    </location>
</feature>
<keyword evidence="5" id="KW-0808">Transferase</keyword>
<reference evidence="15 16" key="1">
    <citation type="journal article" date="2007" name="Genome Biol.">
        <title>Genome analysis and genome-wide proteomics of Thermococcus gammatolerans, the most radioresistant organism known amongst the Archaea.</title>
        <authorList>
            <person name="Zivanovic Y."/>
            <person name="Armengaud J."/>
            <person name="Lagorce A."/>
            <person name="Leplat C."/>
            <person name="Guerin P."/>
            <person name="Dutertre M."/>
            <person name="Anthouard V."/>
            <person name="Forterre P."/>
            <person name="Wincker P."/>
            <person name="Confalonieri F."/>
        </authorList>
    </citation>
    <scope>NUCLEOTIDE SEQUENCE [LARGE SCALE GENOMIC DNA]</scope>
    <source>
        <strain evidence="16">DSM 15229 / JCM 11827 / EJ3</strain>
    </source>
</reference>
<dbReference type="InterPro" id="IPR011330">
    <property type="entry name" value="Glyco_hydro/deAcase_b/a-brl"/>
</dbReference>
<evidence type="ECO:0000313" key="15">
    <source>
        <dbReference type="EMBL" id="ACS34213.1"/>
    </source>
</evidence>